<proteinExistence type="predicted"/>
<evidence type="ECO:0000313" key="2">
    <source>
        <dbReference type="EMBL" id="KAJ8872123.1"/>
    </source>
</evidence>
<dbReference type="Proteomes" id="UP001159363">
    <property type="component" value="Chromosome 10"/>
</dbReference>
<reference evidence="2 3" key="1">
    <citation type="submission" date="2023-02" db="EMBL/GenBank/DDBJ databases">
        <title>LHISI_Scaffold_Assembly.</title>
        <authorList>
            <person name="Stuart O.P."/>
            <person name="Cleave R."/>
            <person name="Magrath M.J.L."/>
            <person name="Mikheyev A.S."/>
        </authorList>
    </citation>
    <scope>NUCLEOTIDE SEQUENCE [LARGE SCALE GENOMIC DNA]</scope>
    <source>
        <strain evidence="2">Daus_M_001</strain>
        <tissue evidence="2">Leg muscle</tissue>
    </source>
</reference>
<sequence>MPLADGFSRGSPVSPAPSFRLCSILTSLHPHRLLRPSHPNRFTNSPFSTPSTSPQGNGVPSSIRPSLLFYRKTRIQPLYLLEARPSDILLCSGDPTRKPAGRLFYQFCPSPGENTCPRRQQTSHADSPRTATHGPAPRLSPWFAVSDEAAIATAFRRDLLHIDGSPAANGISRLPHRWQQTFLDRYLMPRVCQIDTWDPELEPETTVSHLGSVRHLSRHIGPIHGHADIVCILRLDRPCPDEFAICINDSQHVFVALVLPEYMLSSPRGRSSHISRTCGDGSCVSQKCAVHWRFPIDSFYVASLLQLFDGQNYLVSVGVIANPSRSDQWLQSIDQLVRVVTWYLLTPEYPLCVGQPVTSWTPLMTIPAGCRRLSRKSYTRLVCRRGPCRALAETGIQSNNGKIVTERKKQLSLKSAHFTVNSLYMLDTKMYRDHGQPARLPPWRTGFNPRPGCGNRAPRCRWSAGFLGDLPFRPHFHSGAAPYSPLSPSSALKTSLLRDAQISSLFTHTKVERWHTVVPRCNPRGCLNTPEIANSSRRPAVLRQCTAPTHELMLCIVVVYPIKRDHIYYISIHNDRHEKLPKYNTVITVHIVITNISSYIRLSEPYTKLIRALKSAHCTVNSLHQINKGLKKCSLYSEQPTPNFRMWQSCRTMPLVGEFSRGFPHFSALSFQRFSIRASIILIASQDIAFKSRTKSLHSVPCAVRKFPSLSPPSLYITLPPPPPEFRYIVTSSLRSFITSSFRPRNRRYTAIGHLARRVANKRESVLKEVTSFDVSNAEGAAVTERLAFSPPTKANRVTRGIFACGNRTGRCRWFLLFFFFSGFSRYPHPFISAWLCSQIDHPHRLSRATISLHSLECRQVGPLGERGRFSNDVLYDPFTATSHFSEALLKVYFKDIPPPLRNWTLRACWAMVAERLAFSPPTKVIRVQSPAGSLRIFACGNRADDVVGRWVFSAISRFPQPFIPAPLRNHFNHPHQISSLTLMAKLMEFLADFNSVLLLNQQPVDERGSNTEPVEIMLLRLRHLKLWPNGEKRSGLQELAENLPLADIEDWGNSISNRISNAMWESQWEEWISAKVGREREVWWSEQQWAKVSVGDGPQRSAGSERRSGVSCSPTVFLHKLSNGFHIVGDLVENRAPALILRAILGSCIFHKMKIQLNSLCFVVIA</sequence>
<dbReference type="EMBL" id="JARBHB010000011">
    <property type="protein sequence ID" value="KAJ8872123.1"/>
    <property type="molecule type" value="Genomic_DNA"/>
</dbReference>
<feature type="compositionally biased region" description="Low complexity" evidence="1">
    <location>
        <begin position="42"/>
        <end position="54"/>
    </location>
</feature>
<organism evidence="2 3">
    <name type="scientific">Dryococelus australis</name>
    <dbReference type="NCBI Taxonomy" id="614101"/>
    <lineage>
        <taxon>Eukaryota</taxon>
        <taxon>Metazoa</taxon>
        <taxon>Ecdysozoa</taxon>
        <taxon>Arthropoda</taxon>
        <taxon>Hexapoda</taxon>
        <taxon>Insecta</taxon>
        <taxon>Pterygota</taxon>
        <taxon>Neoptera</taxon>
        <taxon>Polyneoptera</taxon>
        <taxon>Phasmatodea</taxon>
        <taxon>Verophasmatodea</taxon>
        <taxon>Anareolatae</taxon>
        <taxon>Phasmatidae</taxon>
        <taxon>Eurycanthinae</taxon>
        <taxon>Dryococelus</taxon>
    </lineage>
</organism>
<feature type="region of interest" description="Disordered" evidence="1">
    <location>
        <begin position="33"/>
        <end position="63"/>
    </location>
</feature>
<evidence type="ECO:0000313" key="3">
    <source>
        <dbReference type="Proteomes" id="UP001159363"/>
    </source>
</evidence>
<gene>
    <name evidence="2" type="ORF">PR048_025725</name>
</gene>
<evidence type="ECO:0000256" key="1">
    <source>
        <dbReference type="SAM" id="MobiDB-lite"/>
    </source>
</evidence>
<protein>
    <submittedName>
        <fullName evidence="2">Uncharacterized protein</fullName>
    </submittedName>
</protein>
<feature type="region of interest" description="Disordered" evidence="1">
    <location>
        <begin position="114"/>
        <end position="139"/>
    </location>
</feature>
<comment type="caution">
    <text evidence="2">The sequence shown here is derived from an EMBL/GenBank/DDBJ whole genome shotgun (WGS) entry which is preliminary data.</text>
</comment>
<accession>A0ABQ9GJE1</accession>
<name>A0ABQ9GJE1_9NEOP</name>
<keyword evidence="3" id="KW-1185">Reference proteome</keyword>